<dbReference type="Proteomes" id="UP000230852">
    <property type="component" value="Unassembled WGS sequence"/>
</dbReference>
<proteinExistence type="predicted"/>
<gene>
    <name evidence="1" type="ORF">COU28_02905</name>
</gene>
<evidence type="ECO:0000313" key="1">
    <source>
        <dbReference type="EMBL" id="PIR78202.1"/>
    </source>
</evidence>
<reference evidence="2" key="1">
    <citation type="submission" date="2017-09" db="EMBL/GenBank/DDBJ databases">
        <title>Depth-based differentiation of microbial function through sediment-hosted aquifers and enrichment of novel symbionts in the deep terrestrial subsurface.</title>
        <authorList>
            <person name="Probst A.J."/>
            <person name="Ladd B."/>
            <person name="Jarett J.K."/>
            <person name="Geller-Mcgrath D.E."/>
            <person name="Sieber C.M.K."/>
            <person name="Emerson J.B."/>
            <person name="Anantharaman K."/>
            <person name="Thomas B.C."/>
            <person name="Malmstrom R."/>
            <person name="Stieglmeier M."/>
            <person name="Klingl A."/>
            <person name="Woyke T."/>
            <person name="Ryan C.M."/>
            <person name="Banfield J.F."/>
        </authorList>
    </citation>
    <scope>NUCLEOTIDE SEQUENCE [LARGE SCALE GENOMIC DNA]</scope>
</reference>
<accession>A0A2H0U053</accession>
<name>A0A2H0U053_9BACT</name>
<dbReference type="AlphaFoldDB" id="A0A2H0U053"/>
<organism evidence="1 2">
    <name type="scientific">Candidatus Magasanikbacteria bacterium CG10_big_fil_rev_8_21_14_0_10_36_16</name>
    <dbReference type="NCBI Taxonomy" id="1974645"/>
    <lineage>
        <taxon>Bacteria</taxon>
        <taxon>Candidatus Magasanikiibacteriota</taxon>
    </lineage>
</organism>
<comment type="caution">
    <text evidence="1">The sequence shown here is derived from an EMBL/GenBank/DDBJ whole genome shotgun (WGS) entry which is preliminary data.</text>
</comment>
<sequence length="83" mass="9405">MIIQKSDSEKLAELKKMVFVDNCGMSKVFSYFIKSGTEVTEVKVLLDVSNCIQQTVDNIFSYSSNGLELVQATRFFVLNKIDK</sequence>
<dbReference type="EMBL" id="PFBU01000057">
    <property type="protein sequence ID" value="PIR78202.1"/>
    <property type="molecule type" value="Genomic_DNA"/>
</dbReference>
<evidence type="ECO:0000313" key="2">
    <source>
        <dbReference type="Proteomes" id="UP000230852"/>
    </source>
</evidence>
<protein>
    <submittedName>
        <fullName evidence="1">Uncharacterized protein</fullName>
    </submittedName>
</protein>